<gene>
    <name evidence="1" type="ORF">B1812_17690</name>
</gene>
<sequence length="116" mass="12836">MRSDLESNDFECLASSDAFSAGELVFDSVRSSILRNQKFRNFYDDIGAPPILMMGGSLESTILASAIDAYWFNIPFTVICDAVYPARDLSEAECATAMKIITNFVDVVDVNFVEND</sequence>
<accession>A0A1W6MYG6</accession>
<dbReference type="SUPFAM" id="SSF52499">
    <property type="entry name" value="Isochorismatase-like hydrolases"/>
    <property type="match status" value="1"/>
</dbReference>
<reference evidence="1 2" key="1">
    <citation type="submission" date="2017-02" db="EMBL/GenBank/DDBJ databases">
        <authorList>
            <person name="Peterson S.W."/>
        </authorList>
    </citation>
    <scope>NUCLEOTIDE SEQUENCE [LARGE SCALE GENOMIC DNA]</scope>
    <source>
        <strain evidence="1 2">S285</strain>
    </source>
</reference>
<evidence type="ECO:0000313" key="1">
    <source>
        <dbReference type="EMBL" id="ARN82618.1"/>
    </source>
</evidence>
<organism evidence="1 2">
    <name type="scientific">Methylocystis bryophila</name>
    <dbReference type="NCBI Taxonomy" id="655015"/>
    <lineage>
        <taxon>Bacteria</taxon>
        <taxon>Pseudomonadati</taxon>
        <taxon>Pseudomonadota</taxon>
        <taxon>Alphaproteobacteria</taxon>
        <taxon>Hyphomicrobiales</taxon>
        <taxon>Methylocystaceae</taxon>
        <taxon>Methylocystis</taxon>
    </lineage>
</organism>
<protein>
    <recommendedName>
        <fullName evidence="3">Isochorismatase-like domain-containing protein</fullName>
    </recommendedName>
</protein>
<evidence type="ECO:0008006" key="3">
    <source>
        <dbReference type="Google" id="ProtNLM"/>
    </source>
</evidence>
<dbReference type="AlphaFoldDB" id="A0A1W6MYG6"/>
<dbReference type="Proteomes" id="UP000193978">
    <property type="component" value="Chromosome"/>
</dbReference>
<name>A0A1W6MYG6_9HYPH</name>
<proteinExistence type="predicted"/>
<dbReference type="InterPro" id="IPR036380">
    <property type="entry name" value="Isochorismatase-like_sf"/>
</dbReference>
<evidence type="ECO:0000313" key="2">
    <source>
        <dbReference type="Proteomes" id="UP000193978"/>
    </source>
</evidence>
<keyword evidence="2" id="KW-1185">Reference proteome</keyword>
<dbReference type="EMBL" id="CP019948">
    <property type="protein sequence ID" value="ARN82618.1"/>
    <property type="molecule type" value="Genomic_DNA"/>
</dbReference>
<dbReference type="KEGG" id="mbry:B1812_17690"/>